<organism evidence="1 2">
    <name type="scientific">Pichia californica</name>
    <dbReference type="NCBI Taxonomy" id="460514"/>
    <lineage>
        <taxon>Eukaryota</taxon>
        <taxon>Fungi</taxon>
        <taxon>Dikarya</taxon>
        <taxon>Ascomycota</taxon>
        <taxon>Saccharomycotina</taxon>
        <taxon>Pichiomycetes</taxon>
        <taxon>Pichiales</taxon>
        <taxon>Pichiaceae</taxon>
        <taxon>Pichia</taxon>
    </lineage>
</organism>
<name>A0A9P6WRN6_9ASCO</name>
<comment type="caution">
    <text evidence="1">The sequence shown here is derived from an EMBL/GenBank/DDBJ whole genome shotgun (WGS) entry which is preliminary data.</text>
</comment>
<gene>
    <name evidence="1" type="ORF">C6P40_000025</name>
</gene>
<dbReference type="Proteomes" id="UP000697127">
    <property type="component" value="Unassembled WGS sequence"/>
</dbReference>
<reference evidence="1" key="1">
    <citation type="submission" date="2020-11" db="EMBL/GenBank/DDBJ databases">
        <title>Kefir isolates.</title>
        <authorList>
            <person name="Marcisauskas S."/>
            <person name="Kim Y."/>
            <person name="Blasche S."/>
        </authorList>
    </citation>
    <scope>NUCLEOTIDE SEQUENCE</scope>
    <source>
        <strain evidence="1">Olga-1</strain>
    </source>
</reference>
<evidence type="ECO:0000313" key="2">
    <source>
        <dbReference type="Proteomes" id="UP000697127"/>
    </source>
</evidence>
<dbReference type="AlphaFoldDB" id="A0A9P6WRN6"/>
<accession>A0A9P6WRN6</accession>
<keyword evidence="2" id="KW-1185">Reference proteome</keyword>
<proteinExistence type="predicted"/>
<protein>
    <submittedName>
        <fullName evidence="1">Uncharacterized protein</fullName>
    </submittedName>
</protein>
<dbReference type="EMBL" id="PUHW01000001">
    <property type="protein sequence ID" value="KAG0691408.1"/>
    <property type="molecule type" value="Genomic_DNA"/>
</dbReference>
<sequence length="141" mass="15946">MRKNSTKQCLNLEVYYKKMLSISKSELENSKEGTQLYDNYIEYKKILDSFTLNQVFHPQAQTLSIEVVKNCENCDLVTKFSKLPALMQQVKTPLFGEVWHIDFVGPLTTADAIGKSGCKFMLVAVEYVSGYCVASAEKAQN</sequence>
<evidence type="ECO:0000313" key="1">
    <source>
        <dbReference type="EMBL" id="KAG0691408.1"/>
    </source>
</evidence>